<comment type="similarity">
    <text evidence="1 2">Belongs to the small heat shock protein (HSP20) family.</text>
</comment>
<protein>
    <submittedName>
        <fullName evidence="5">Heat shock protein</fullName>
    </submittedName>
</protein>
<proteinExistence type="inferred from homology"/>
<dbReference type="AlphaFoldDB" id="I3IRJ3"/>
<feature type="domain" description="SHSP" evidence="3">
    <location>
        <begin position="39"/>
        <end position="151"/>
    </location>
</feature>
<evidence type="ECO:0000259" key="3">
    <source>
        <dbReference type="PROSITE" id="PS01031"/>
    </source>
</evidence>
<dbReference type="Gene3D" id="2.60.40.790">
    <property type="match status" value="1"/>
</dbReference>
<name>I3IRJ3_9BACT</name>
<evidence type="ECO:0000313" key="6">
    <source>
        <dbReference type="Proteomes" id="UP000002985"/>
    </source>
</evidence>
<evidence type="ECO:0000256" key="1">
    <source>
        <dbReference type="PROSITE-ProRule" id="PRU00285"/>
    </source>
</evidence>
<dbReference type="InterPro" id="IPR031107">
    <property type="entry name" value="Small_HSP"/>
</dbReference>
<keyword evidence="5" id="KW-0346">Stress response</keyword>
<dbReference type="OrthoDB" id="267530at2"/>
<accession>I3IRJ3</accession>
<dbReference type="EMBL" id="BAFH01000004">
    <property type="protein sequence ID" value="GAB64338.1"/>
    <property type="molecule type" value="Genomic_DNA"/>
</dbReference>
<dbReference type="InterPro" id="IPR007052">
    <property type="entry name" value="CS_dom"/>
</dbReference>
<evidence type="ECO:0000256" key="2">
    <source>
        <dbReference type="RuleBase" id="RU003616"/>
    </source>
</evidence>
<dbReference type="eggNOG" id="COG0071">
    <property type="taxonomic scope" value="Bacteria"/>
</dbReference>
<reference evidence="5 6" key="1">
    <citation type="journal article" date="2012" name="FEBS Lett.">
        <title>Anammox organism KSU-1 expresses a NirK-type copper-containing nitrite reductase instead of a NirS-type with cytochrome cd1.</title>
        <authorList>
            <person name="Hira D."/>
            <person name="Toh H."/>
            <person name="Migita C.T."/>
            <person name="Okubo H."/>
            <person name="Nishiyama T."/>
            <person name="Hattori M."/>
            <person name="Furukawa K."/>
            <person name="Fujii T."/>
        </authorList>
    </citation>
    <scope>NUCLEOTIDE SEQUENCE [LARGE SCALE GENOMIC DNA]</scope>
</reference>
<organism evidence="5 6">
    <name type="scientific">Candidatus Jettenia caeni</name>
    <dbReference type="NCBI Taxonomy" id="247490"/>
    <lineage>
        <taxon>Bacteria</taxon>
        <taxon>Pseudomonadati</taxon>
        <taxon>Planctomycetota</taxon>
        <taxon>Candidatus Brocadiia</taxon>
        <taxon>Candidatus Brocadiales</taxon>
        <taxon>Candidatus Brocadiaceae</taxon>
        <taxon>Candidatus Jettenia</taxon>
    </lineage>
</organism>
<dbReference type="PROSITE" id="PS51203">
    <property type="entry name" value="CS"/>
    <property type="match status" value="1"/>
</dbReference>
<dbReference type="InterPro" id="IPR008978">
    <property type="entry name" value="HSP20-like_chaperone"/>
</dbReference>
<dbReference type="Proteomes" id="UP000002985">
    <property type="component" value="Unassembled WGS sequence"/>
</dbReference>
<dbReference type="STRING" id="247490.KSU1_D1029"/>
<evidence type="ECO:0000259" key="4">
    <source>
        <dbReference type="PROSITE" id="PS51203"/>
    </source>
</evidence>
<dbReference type="PANTHER" id="PTHR11527">
    <property type="entry name" value="HEAT-SHOCK PROTEIN 20 FAMILY MEMBER"/>
    <property type="match status" value="1"/>
</dbReference>
<dbReference type="SUPFAM" id="SSF49764">
    <property type="entry name" value="HSP20-like chaperones"/>
    <property type="match status" value="1"/>
</dbReference>
<evidence type="ECO:0000313" key="5">
    <source>
        <dbReference type="EMBL" id="GAB64338.1"/>
    </source>
</evidence>
<dbReference type="PROSITE" id="PS01031">
    <property type="entry name" value="SHSP"/>
    <property type="match status" value="1"/>
</dbReference>
<comment type="caution">
    <text evidence="5">The sequence shown here is derived from an EMBL/GenBank/DDBJ whole genome shotgun (WGS) entry which is preliminary data.</text>
</comment>
<dbReference type="CDD" id="cd06464">
    <property type="entry name" value="ACD_sHsps-like"/>
    <property type="match status" value="1"/>
</dbReference>
<feature type="domain" description="CS" evidence="4">
    <location>
        <begin position="43"/>
        <end position="146"/>
    </location>
</feature>
<sequence length="151" mass="17105">MAREITKWSRLPSITSLQNEMNQMFDRFFGGWGSTEPLMETGMLAPPVDLSETTDKIIAKAEVPGVNPNEINIAIQNNTLLIKGEKKEEKEEKGKSFYRMERRYGSFARTIELPTSVDPDKITAEYKHGVLEITMEKKEAVKPKQISVKVG</sequence>
<dbReference type="InterPro" id="IPR002068">
    <property type="entry name" value="A-crystallin/Hsp20_dom"/>
</dbReference>
<gene>
    <name evidence="5" type="ORF">KSU1_D1029</name>
</gene>
<dbReference type="Pfam" id="PF00011">
    <property type="entry name" value="HSP20"/>
    <property type="match status" value="1"/>
</dbReference>
<keyword evidence="6" id="KW-1185">Reference proteome</keyword>